<dbReference type="AlphaFoldDB" id="A0A6G3SQN2"/>
<feature type="region of interest" description="Disordered" evidence="1">
    <location>
        <begin position="1"/>
        <end position="20"/>
    </location>
</feature>
<comment type="caution">
    <text evidence="3">The sequence shown here is derived from an EMBL/GenBank/DDBJ whole genome shotgun (WGS) entry which is preliminary data.</text>
</comment>
<keyword evidence="2" id="KW-0472">Membrane</keyword>
<evidence type="ECO:0008006" key="4">
    <source>
        <dbReference type="Google" id="ProtNLM"/>
    </source>
</evidence>
<evidence type="ECO:0000256" key="2">
    <source>
        <dbReference type="SAM" id="Phobius"/>
    </source>
</evidence>
<sequence length="127" mass="13204">MSENSHDSGSTPATGPTHAPDPRAWVAPLISTIVTLPMGLVALFIGGLTPMACDSCNGAAADRFDASFTTAWTVLCSGLVLALIVLVAAWAVPHRLRYAARRVGLALTAPTVVGVTFVAFMALVDWP</sequence>
<feature type="transmembrane region" description="Helical" evidence="2">
    <location>
        <begin position="104"/>
        <end position="124"/>
    </location>
</feature>
<organism evidence="3">
    <name type="scientific">Streptomyces anulatus</name>
    <name type="common">Streptomyces chrysomallus</name>
    <dbReference type="NCBI Taxonomy" id="1892"/>
    <lineage>
        <taxon>Bacteria</taxon>
        <taxon>Bacillati</taxon>
        <taxon>Actinomycetota</taxon>
        <taxon>Actinomycetes</taxon>
        <taxon>Kitasatosporales</taxon>
        <taxon>Streptomycetaceae</taxon>
        <taxon>Streptomyces</taxon>
    </lineage>
</organism>
<name>A0A6G3SQN2_STRAQ</name>
<feature type="transmembrane region" description="Helical" evidence="2">
    <location>
        <begin position="25"/>
        <end position="49"/>
    </location>
</feature>
<feature type="transmembrane region" description="Helical" evidence="2">
    <location>
        <begin position="69"/>
        <end position="92"/>
    </location>
</feature>
<protein>
    <recommendedName>
        <fullName evidence="4">DUF4175 domain-containing protein</fullName>
    </recommendedName>
</protein>
<evidence type="ECO:0000256" key="1">
    <source>
        <dbReference type="SAM" id="MobiDB-lite"/>
    </source>
</evidence>
<dbReference type="RefSeq" id="WP_087766046.1">
    <property type="nucleotide sequence ID" value="NZ_JAAGMK010000383.1"/>
</dbReference>
<reference evidence="3" key="1">
    <citation type="submission" date="2020-01" db="EMBL/GenBank/DDBJ databases">
        <title>Insect and environment-associated Actinomycetes.</title>
        <authorList>
            <person name="Currrie C."/>
            <person name="Chevrette M."/>
            <person name="Carlson C."/>
            <person name="Stubbendieck R."/>
            <person name="Wendt-Pienkowski E."/>
        </authorList>
    </citation>
    <scope>NUCLEOTIDE SEQUENCE</scope>
    <source>
        <strain evidence="3">SID505</strain>
    </source>
</reference>
<dbReference type="EMBL" id="JAAGMK010000383">
    <property type="protein sequence ID" value="NEB85326.1"/>
    <property type="molecule type" value="Genomic_DNA"/>
</dbReference>
<evidence type="ECO:0000313" key="3">
    <source>
        <dbReference type="EMBL" id="NEB85326.1"/>
    </source>
</evidence>
<proteinExistence type="predicted"/>
<gene>
    <name evidence="3" type="ORF">G3I43_14200</name>
</gene>
<accession>A0A6G3SQN2</accession>
<keyword evidence="2" id="KW-1133">Transmembrane helix</keyword>
<keyword evidence="2" id="KW-0812">Transmembrane</keyword>